<dbReference type="PANTHER" id="PTHR42709:SF11">
    <property type="entry name" value="DEDA FAMILY PROTEIN"/>
    <property type="match status" value="1"/>
</dbReference>
<evidence type="ECO:0000313" key="4">
    <source>
        <dbReference type="Proteomes" id="UP000315439"/>
    </source>
</evidence>
<evidence type="ECO:0000313" key="3">
    <source>
        <dbReference type="EMBL" id="TQV87464.1"/>
    </source>
</evidence>
<keyword evidence="1" id="KW-0812">Transmembrane</keyword>
<feature type="transmembrane region" description="Helical" evidence="1">
    <location>
        <begin position="124"/>
        <end position="148"/>
    </location>
</feature>
<feature type="transmembrane region" description="Helical" evidence="1">
    <location>
        <begin position="20"/>
        <end position="37"/>
    </location>
</feature>
<feature type="domain" description="VTT" evidence="2">
    <location>
        <begin position="40"/>
        <end position="157"/>
    </location>
</feature>
<keyword evidence="1" id="KW-0472">Membrane</keyword>
<protein>
    <submittedName>
        <fullName evidence="3">DedA family protein</fullName>
    </submittedName>
</protein>
<dbReference type="AlphaFoldDB" id="A0A545UDB7"/>
<gene>
    <name evidence="3" type="ORF">FLL46_11340</name>
</gene>
<evidence type="ECO:0000259" key="2">
    <source>
        <dbReference type="Pfam" id="PF09335"/>
    </source>
</evidence>
<reference evidence="3 4" key="1">
    <citation type="submission" date="2019-07" db="EMBL/GenBank/DDBJ databases">
        <title>Draft genome for Aliikangiella sp. M105.</title>
        <authorList>
            <person name="Wang G."/>
        </authorList>
    </citation>
    <scope>NUCLEOTIDE SEQUENCE [LARGE SCALE GENOMIC DNA]</scope>
    <source>
        <strain evidence="3 4">M105</strain>
    </source>
</reference>
<feature type="transmembrane region" description="Helical" evidence="1">
    <location>
        <begin position="57"/>
        <end position="80"/>
    </location>
</feature>
<organism evidence="3 4">
    <name type="scientific">Aliikangiella coralliicola</name>
    <dbReference type="NCBI Taxonomy" id="2592383"/>
    <lineage>
        <taxon>Bacteria</taxon>
        <taxon>Pseudomonadati</taxon>
        <taxon>Pseudomonadota</taxon>
        <taxon>Gammaproteobacteria</taxon>
        <taxon>Oceanospirillales</taxon>
        <taxon>Pleioneaceae</taxon>
        <taxon>Aliikangiella</taxon>
    </lineage>
</organism>
<dbReference type="RefSeq" id="WP_142893641.1">
    <property type="nucleotide sequence ID" value="NZ_ML660164.1"/>
</dbReference>
<dbReference type="InterPro" id="IPR032816">
    <property type="entry name" value="VTT_dom"/>
</dbReference>
<dbReference type="GO" id="GO:0005886">
    <property type="term" value="C:plasma membrane"/>
    <property type="evidence" value="ECO:0007669"/>
    <property type="project" value="UniProtKB-ARBA"/>
</dbReference>
<accession>A0A545UDB7</accession>
<dbReference type="InterPro" id="IPR051311">
    <property type="entry name" value="DedA_domain"/>
</dbReference>
<dbReference type="EMBL" id="VIKS01000007">
    <property type="protein sequence ID" value="TQV87464.1"/>
    <property type="molecule type" value="Genomic_DNA"/>
</dbReference>
<sequence>MRIFKRMYEVCLRWAKHKHATYYLGIMSFAESVIFPIPVDVMLAPMCLARLEKVWHYALVATVTSVLGGVFGYFLGMFFFDSLIEPLLVKLNYMDTYGKAETWFAEYGVWVVFVVGFAPIPYKIFTISAGALNMALIPFIIASLIGRAGRFYLVAGLMKLGGEKMEKKLHEIVDILGWGLVIVAIFGYLMYKYL</sequence>
<dbReference type="Proteomes" id="UP000315439">
    <property type="component" value="Unassembled WGS sequence"/>
</dbReference>
<dbReference type="Pfam" id="PF09335">
    <property type="entry name" value="VTT_dom"/>
    <property type="match status" value="1"/>
</dbReference>
<name>A0A545UDB7_9GAMM</name>
<proteinExistence type="predicted"/>
<keyword evidence="1" id="KW-1133">Transmembrane helix</keyword>
<keyword evidence="4" id="KW-1185">Reference proteome</keyword>
<comment type="caution">
    <text evidence="3">The sequence shown here is derived from an EMBL/GenBank/DDBJ whole genome shotgun (WGS) entry which is preliminary data.</text>
</comment>
<feature type="transmembrane region" description="Helical" evidence="1">
    <location>
        <begin position="100"/>
        <end position="118"/>
    </location>
</feature>
<dbReference type="OrthoDB" id="9130337at2"/>
<feature type="transmembrane region" description="Helical" evidence="1">
    <location>
        <begin position="169"/>
        <end position="191"/>
    </location>
</feature>
<evidence type="ECO:0000256" key="1">
    <source>
        <dbReference type="SAM" id="Phobius"/>
    </source>
</evidence>
<dbReference type="PANTHER" id="PTHR42709">
    <property type="entry name" value="ALKALINE PHOSPHATASE LIKE PROTEIN"/>
    <property type="match status" value="1"/>
</dbReference>